<dbReference type="PANTHER" id="PTHR43648">
    <property type="entry name" value="ELECTRON TRANSFER FLAVOPROTEIN BETA SUBUNIT LYSINE METHYLTRANSFERASE"/>
    <property type="match status" value="1"/>
</dbReference>
<evidence type="ECO:0000256" key="1">
    <source>
        <dbReference type="ARBA" id="ARBA00022603"/>
    </source>
</evidence>
<evidence type="ECO:0000313" key="4">
    <source>
        <dbReference type="Proteomes" id="UP000298058"/>
    </source>
</evidence>
<reference evidence="3" key="1">
    <citation type="journal article" date="2019" name="PLoS Negl. Trop. Dis.">
        <title>Revisiting the worldwide diversity of Leptospira species in the environment.</title>
        <authorList>
            <person name="Vincent A.T."/>
            <person name="Schiettekatte O."/>
            <person name="Bourhy P."/>
            <person name="Veyrier F.J."/>
            <person name="Picardeau M."/>
        </authorList>
    </citation>
    <scope>NUCLEOTIDE SEQUENCE [LARGE SCALE GENOMIC DNA]</scope>
    <source>
        <strain evidence="3">201300427</strain>
    </source>
</reference>
<keyword evidence="2 3" id="KW-0808">Transferase</keyword>
<dbReference type="CDD" id="cd02440">
    <property type="entry name" value="AdoMet_MTases"/>
    <property type="match status" value="1"/>
</dbReference>
<protein>
    <submittedName>
        <fullName evidence="3">50S ribosomal protein L11 methyltransferase</fullName>
    </submittedName>
</protein>
<dbReference type="GO" id="GO:0008276">
    <property type="term" value="F:protein methyltransferase activity"/>
    <property type="evidence" value="ECO:0007669"/>
    <property type="project" value="TreeGrafter"/>
</dbReference>
<gene>
    <name evidence="3" type="ORF">EHS15_03135</name>
</gene>
<comment type="caution">
    <text evidence="3">The sequence shown here is derived from an EMBL/GenBank/DDBJ whole genome shotgun (WGS) entry which is preliminary data.</text>
</comment>
<dbReference type="Proteomes" id="UP000298058">
    <property type="component" value="Unassembled WGS sequence"/>
</dbReference>
<organism evidence="3 4">
    <name type="scientific">Leptospira idonii</name>
    <dbReference type="NCBI Taxonomy" id="1193500"/>
    <lineage>
        <taxon>Bacteria</taxon>
        <taxon>Pseudomonadati</taxon>
        <taxon>Spirochaetota</taxon>
        <taxon>Spirochaetia</taxon>
        <taxon>Leptospirales</taxon>
        <taxon>Leptospiraceae</taxon>
        <taxon>Leptospira</taxon>
    </lineage>
</organism>
<keyword evidence="3" id="KW-0689">Ribosomal protein</keyword>
<dbReference type="PANTHER" id="PTHR43648:SF1">
    <property type="entry name" value="ELECTRON TRANSFER FLAVOPROTEIN BETA SUBUNIT LYSINE METHYLTRANSFERASE"/>
    <property type="match status" value="1"/>
</dbReference>
<dbReference type="Pfam" id="PF06325">
    <property type="entry name" value="PrmA"/>
    <property type="match status" value="1"/>
</dbReference>
<dbReference type="InterPro" id="IPR050078">
    <property type="entry name" value="Ribosomal_L11_MeTrfase_PrmA"/>
</dbReference>
<sequence length="312" mass="35505">MEYRELKVNLPKEGSDGLYELLDTISVAGYYEILFDGDAPKEPEQEGILRENTNIRIYLNTDEIDKEIKILIYLKINFLGNASYESRIIETRDYEEAYKEYYKPFQVGSKLWVIPTWEKESEVTKALWEPTGGIPLFINPGVAFGTGHHETTKLILERLDRLTNENESGKPLFFSACDIGTGSGILSIGLARLGCERIFALDIDPNAVKAAWSNWQENTFAKKTSFTVEESGIDNPNLFGPSYDIAIANITFAVLSQNIHHLAKVNSKRLLFSGIITEKKDAFLDLLGKHLPGKLLFSEEWNEWWVLDWVKN</sequence>
<proteinExistence type="predicted"/>
<dbReference type="InterPro" id="IPR029063">
    <property type="entry name" value="SAM-dependent_MTases_sf"/>
</dbReference>
<keyword evidence="1 3" id="KW-0489">Methyltransferase</keyword>
<name>A0A4R9M1K8_9LEPT</name>
<dbReference type="SUPFAM" id="SSF53335">
    <property type="entry name" value="S-adenosyl-L-methionine-dependent methyltransferases"/>
    <property type="match status" value="1"/>
</dbReference>
<keyword evidence="3" id="KW-0687">Ribonucleoprotein</keyword>
<dbReference type="GO" id="GO:0005840">
    <property type="term" value="C:ribosome"/>
    <property type="evidence" value="ECO:0007669"/>
    <property type="project" value="UniProtKB-KW"/>
</dbReference>
<dbReference type="GO" id="GO:0032259">
    <property type="term" value="P:methylation"/>
    <property type="evidence" value="ECO:0007669"/>
    <property type="project" value="UniProtKB-KW"/>
</dbReference>
<keyword evidence="4" id="KW-1185">Reference proteome</keyword>
<dbReference type="EMBL" id="RQHW01000010">
    <property type="protein sequence ID" value="TGN20600.1"/>
    <property type="molecule type" value="Genomic_DNA"/>
</dbReference>
<dbReference type="Gene3D" id="3.40.50.150">
    <property type="entry name" value="Vaccinia Virus protein VP39"/>
    <property type="match status" value="1"/>
</dbReference>
<dbReference type="RefSeq" id="WP_135759087.1">
    <property type="nucleotide sequence ID" value="NZ_RQHW01000010.1"/>
</dbReference>
<accession>A0A4R9M1K8</accession>
<evidence type="ECO:0000256" key="2">
    <source>
        <dbReference type="ARBA" id="ARBA00022679"/>
    </source>
</evidence>
<dbReference type="AlphaFoldDB" id="A0A4R9M1K8"/>
<evidence type="ECO:0000313" key="3">
    <source>
        <dbReference type="EMBL" id="TGN20600.1"/>
    </source>
</evidence>
<dbReference type="OrthoDB" id="9785995at2"/>